<sequence length="219" mass="24895">MNRAIPEHWVERLFERMESIWGARFQDFWRNVPDPEQIKAVWREGLAGMSGEALRRGVAALFHEKSPPTLPRFIELCHIDPMYVQREQPALTHAHCVTPVGEAHLAKIQELLAKHNLPKREPGGGADGIRWAFRIVREANERDVPLNRLAIAQDAIRNWCASHGCSRDDLDEYGEFVRDPNARADDVELPPLVPSPHIIDASEQYTAREPGSDDEEVTT</sequence>
<dbReference type="RefSeq" id="WP_052426951.1">
    <property type="nucleotide sequence ID" value="NZ_CP026112.1"/>
</dbReference>
<feature type="region of interest" description="Disordered" evidence="1">
    <location>
        <begin position="182"/>
        <end position="219"/>
    </location>
</feature>
<reference evidence="2 3" key="1">
    <citation type="submission" date="2018-01" db="EMBL/GenBank/DDBJ databases">
        <title>Species boundaries and ecological features among Paraburkholderia terrae DSMZ17804T, P. hospita DSMZ17164T and P. caribensis DSMZ13236T.</title>
        <authorList>
            <person name="Pratama A.A."/>
        </authorList>
    </citation>
    <scope>NUCLEOTIDE SEQUENCE [LARGE SCALE GENOMIC DNA]</scope>
    <source>
        <strain evidence="2 3">DSM 17804</strain>
    </source>
</reference>
<accession>A0A2I8ETG8</accession>
<dbReference type="Proteomes" id="UP000243502">
    <property type="component" value="Chromosome 2"/>
</dbReference>
<dbReference type="AlphaFoldDB" id="A0A2I8ETG8"/>
<gene>
    <name evidence="2" type="ORF">C2L65_25380</name>
</gene>
<name>A0A2I8ETG8_9BURK</name>
<protein>
    <submittedName>
        <fullName evidence="2">Uncharacterized protein</fullName>
    </submittedName>
</protein>
<dbReference type="OrthoDB" id="8946427at2"/>
<evidence type="ECO:0000313" key="3">
    <source>
        <dbReference type="Proteomes" id="UP000243502"/>
    </source>
</evidence>
<dbReference type="KEGG" id="pter:C2L65_25380"/>
<organism evidence="2 3">
    <name type="scientific">Paraburkholderia terrae</name>
    <dbReference type="NCBI Taxonomy" id="311230"/>
    <lineage>
        <taxon>Bacteria</taxon>
        <taxon>Pseudomonadati</taxon>
        <taxon>Pseudomonadota</taxon>
        <taxon>Betaproteobacteria</taxon>
        <taxon>Burkholderiales</taxon>
        <taxon>Burkholderiaceae</taxon>
        <taxon>Paraburkholderia</taxon>
    </lineage>
</organism>
<evidence type="ECO:0000256" key="1">
    <source>
        <dbReference type="SAM" id="MobiDB-lite"/>
    </source>
</evidence>
<evidence type="ECO:0000313" key="2">
    <source>
        <dbReference type="EMBL" id="AUT62905.1"/>
    </source>
</evidence>
<proteinExistence type="predicted"/>
<dbReference type="EMBL" id="CP026112">
    <property type="protein sequence ID" value="AUT62905.1"/>
    <property type="molecule type" value="Genomic_DNA"/>
</dbReference>